<dbReference type="EMBL" id="JARBHB010000003">
    <property type="protein sequence ID" value="KAJ8888414.1"/>
    <property type="molecule type" value="Genomic_DNA"/>
</dbReference>
<evidence type="ECO:0000313" key="3">
    <source>
        <dbReference type="Proteomes" id="UP001159363"/>
    </source>
</evidence>
<evidence type="ECO:0000313" key="2">
    <source>
        <dbReference type="EMBL" id="KAJ8888414.1"/>
    </source>
</evidence>
<evidence type="ECO:0000256" key="1">
    <source>
        <dbReference type="SAM" id="MobiDB-lite"/>
    </source>
</evidence>
<keyword evidence="3" id="KW-1185">Reference proteome</keyword>
<name>A0ABQ9HWF7_9NEOP</name>
<comment type="caution">
    <text evidence="2">The sequence shown here is derived from an EMBL/GenBank/DDBJ whole genome shotgun (WGS) entry which is preliminary data.</text>
</comment>
<feature type="region of interest" description="Disordered" evidence="1">
    <location>
        <begin position="26"/>
        <end position="50"/>
    </location>
</feature>
<protein>
    <submittedName>
        <fullName evidence="2">Uncharacterized protein</fullName>
    </submittedName>
</protein>
<organism evidence="2 3">
    <name type="scientific">Dryococelus australis</name>
    <dbReference type="NCBI Taxonomy" id="614101"/>
    <lineage>
        <taxon>Eukaryota</taxon>
        <taxon>Metazoa</taxon>
        <taxon>Ecdysozoa</taxon>
        <taxon>Arthropoda</taxon>
        <taxon>Hexapoda</taxon>
        <taxon>Insecta</taxon>
        <taxon>Pterygota</taxon>
        <taxon>Neoptera</taxon>
        <taxon>Polyneoptera</taxon>
        <taxon>Phasmatodea</taxon>
        <taxon>Verophasmatodea</taxon>
        <taxon>Anareolatae</taxon>
        <taxon>Phasmatidae</taxon>
        <taxon>Eurycanthinae</taxon>
        <taxon>Dryococelus</taxon>
    </lineage>
</organism>
<gene>
    <name evidence="2" type="ORF">PR048_007904</name>
</gene>
<accession>A0ABQ9HWF7</accession>
<dbReference type="Proteomes" id="UP001159363">
    <property type="component" value="Chromosome 3"/>
</dbReference>
<sequence>MGGISPRETTANRRAAYNCLRPEVANQLTPMRPQGRSQGPPGGRCGVISTLLGSHHSEPGSIPGGVASGLSHMGIVPDDAARCHAWKGVQRREKGNDCIRKVRYHLSHFIRACLPHRHLFVLCTESGNVRIKELELSFAWHGHGKQICGEWGNPQGVFKRLPFTVLSSFLVRGRGGVVVRLLTSDLGEWNSPPGGVAFRWAQRLVDSEVIRDGASCTERTDWGRNGKESTMSFVRDPFQHSPGVISENHEKLKLGWPGREWNPGHPQCESSEFPLSLTGFSHVGIVPDDAAGWRVFSGICHFPRPCIPVLHTHLTSPSSGLKTSTLRAVQISPTTSFLVQTATSKKFTC</sequence>
<reference evidence="2 3" key="1">
    <citation type="submission" date="2023-02" db="EMBL/GenBank/DDBJ databases">
        <title>LHISI_Scaffold_Assembly.</title>
        <authorList>
            <person name="Stuart O.P."/>
            <person name="Cleave R."/>
            <person name="Magrath M.J.L."/>
            <person name="Mikheyev A.S."/>
        </authorList>
    </citation>
    <scope>NUCLEOTIDE SEQUENCE [LARGE SCALE GENOMIC DNA]</scope>
    <source>
        <strain evidence="2">Daus_M_001</strain>
        <tissue evidence="2">Leg muscle</tissue>
    </source>
</reference>
<proteinExistence type="predicted"/>